<organism evidence="2 3">
    <name type="scientific">Sporisorium graminicola</name>
    <dbReference type="NCBI Taxonomy" id="280036"/>
    <lineage>
        <taxon>Eukaryota</taxon>
        <taxon>Fungi</taxon>
        <taxon>Dikarya</taxon>
        <taxon>Basidiomycota</taxon>
        <taxon>Ustilaginomycotina</taxon>
        <taxon>Ustilaginomycetes</taxon>
        <taxon>Ustilaginales</taxon>
        <taxon>Ustilaginaceae</taxon>
        <taxon>Sporisorium</taxon>
    </lineage>
</organism>
<dbReference type="KEGG" id="sgra:EX895_000111"/>
<gene>
    <name evidence="2" type="ORF">EX895_000111</name>
</gene>
<name>A0A4U7KZ96_9BASI</name>
<proteinExistence type="predicted"/>
<feature type="compositionally biased region" description="Low complexity" evidence="1">
    <location>
        <begin position="297"/>
        <end position="307"/>
    </location>
</feature>
<dbReference type="OrthoDB" id="3362250at2759"/>
<feature type="compositionally biased region" description="Low complexity" evidence="1">
    <location>
        <begin position="314"/>
        <end position="326"/>
    </location>
</feature>
<feature type="compositionally biased region" description="Basic residues" evidence="1">
    <location>
        <begin position="232"/>
        <end position="241"/>
    </location>
</feature>
<evidence type="ECO:0000313" key="2">
    <source>
        <dbReference type="EMBL" id="TKY90113.1"/>
    </source>
</evidence>
<sequence>MTTNHLGSTRPAEQHRYPPAASTSNTTKRNTHHRNHDNRNAAAAADNVGGLVSYIVHTDSHGISDLRLQVSKEASSSKQPLRPVYFRQRTLTEHDEIVDNIVDANSGRTCWTIHRPTRGWYLHLRSPALPQGTAISIRPADKDGNDPTASPLTFSVNTRIRPQALGRVQPRIASLTGDTDQHETDSASGSTSITVDAANQGLAIQTPDAQGSGEVVQGVAVAATGREERKPHSGGHARRRSGATGSGKHSFDLRHPSSAVTRSPMIAESDDEPPSTSQPDPHRHSLSRLAIPSHTNSSSTVPSPQSSGADRPYSPTLPSALSTSASRTSTFLLTDGQEPSKQSEAPQGWARWAYSKLPSEIRPSLSLDADKSFSLHWLDPPRTGGQGTAGQSVEVVRFEDQSGRWMWNSHTRGRLTLQASAMQAVGLQKEFWITTALAYIQFLEDKDAYDAARDA</sequence>
<reference evidence="2 3" key="1">
    <citation type="submission" date="2019-05" db="EMBL/GenBank/DDBJ databases">
        <title>Sporisorium graminicola CBS 10092 draft sequencing and annotation.</title>
        <authorList>
            <person name="Solano-Gonzalez S."/>
            <person name="Caddick M.X."/>
            <person name="Darby A."/>
        </authorList>
    </citation>
    <scope>NUCLEOTIDE SEQUENCE [LARGE SCALE GENOMIC DNA]</scope>
    <source>
        <strain evidence="2 3">CBS 10092</strain>
    </source>
</reference>
<dbReference type="GeneID" id="40723006"/>
<dbReference type="AlphaFoldDB" id="A0A4U7KZ96"/>
<feature type="region of interest" description="Disordered" evidence="1">
    <location>
        <begin position="224"/>
        <end position="326"/>
    </location>
</feature>
<dbReference type="RefSeq" id="XP_029742098.1">
    <property type="nucleotide sequence ID" value="XM_029880712.1"/>
</dbReference>
<accession>A0A4U7KZ96</accession>
<dbReference type="Proteomes" id="UP000306050">
    <property type="component" value="Chromosome SGRAM_1"/>
</dbReference>
<dbReference type="EMBL" id="SRRM01000002">
    <property type="protein sequence ID" value="TKY90113.1"/>
    <property type="molecule type" value="Genomic_DNA"/>
</dbReference>
<keyword evidence="3" id="KW-1185">Reference proteome</keyword>
<evidence type="ECO:0000313" key="3">
    <source>
        <dbReference type="Proteomes" id="UP000306050"/>
    </source>
</evidence>
<evidence type="ECO:0000256" key="1">
    <source>
        <dbReference type="SAM" id="MobiDB-lite"/>
    </source>
</evidence>
<comment type="caution">
    <text evidence="2">The sequence shown here is derived from an EMBL/GenBank/DDBJ whole genome shotgun (WGS) entry which is preliminary data.</text>
</comment>
<protein>
    <submittedName>
        <fullName evidence="2">Uncharacterized protein</fullName>
    </submittedName>
</protein>
<feature type="region of interest" description="Disordered" evidence="1">
    <location>
        <begin position="1"/>
        <end position="34"/>
    </location>
</feature>